<evidence type="ECO:0000256" key="3">
    <source>
        <dbReference type="ARBA" id="ARBA00004663"/>
    </source>
</evidence>
<dbReference type="PANTHER" id="PTHR34148">
    <property type="entry name" value="ADENOSYLCOBINAMIDE-GDP RIBAZOLETRANSFERASE"/>
    <property type="match status" value="1"/>
</dbReference>
<evidence type="ECO:0000256" key="12">
    <source>
        <dbReference type="ARBA" id="ARBA00022989"/>
    </source>
</evidence>
<evidence type="ECO:0000256" key="13">
    <source>
        <dbReference type="ARBA" id="ARBA00023136"/>
    </source>
</evidence>
<dbReference type="RefSeq" id="WP_053412447.1">
    <property type="nucleotide sequence ID" value="NZ_CP006841.1"/>
</dbReference>
<evidence type="ECO:0000256" key="17">
    <source>
        <dbReference type="ARBA" id="ARBA00048623"/>
    </source>
</evidence>
<feature type="transmembrane region" description="Helical" evidence="19">
    <location>
        <begin position="57"/>
        <end position="80"/>
    </location>
</feature>
<dbReference type="AlphaFoldDB" id="A0A0K2H0W2"/>
<protein>
    <recommendedName>
        <fullName evidence="6 19">Adenosylcobinamide-GDP ribazoletransferase</fullName>
        <ecNumber evidence="5 19">2.7.8.26</ecNumber>
    </recommendedName>
    <alternativeName>
        <fullName evidence="16 19">Cobalamin synthase</fullName>
    </alternativeName>
    <alternativeName>
        <fullName evidence="15 19">Cobalamin-5'-phosphate synthase</fullName>
    </alternativeName>
</protein>
<dbReference type="EC" id="2.7.8.26" evidence="5 19"/>
<gene>
    <name evidence="19" type="primary">cobS</name>
    <name evidence="20" type="ORF">CLAC_08070</name>
</gene>
<dbReference type="KEGG" id="clw:CLAC_08070"/>
<feature type="transmembrane region" description="Helical" evidence="19">
    <location>
        <begin position="175"/>
        <end position="196"/>
    </location>
</feature>
<evidence type="ECO:0000256" key="16">
    <source>
        <dbReference type="ARBA" id="ARBA00032853"/>
    </source>
</evidence>
<dbReference type="HAMAP" id="MF_00719">
    <property type="entry name" value="CobS"/>
    <property type="match status" value="1"/>
</dbReference>
<name>A0A0K2H0W2_9CORY</name>
<accession>A0A0K2H0W2</accession>
<evidence type="ECO:0000313" key="21">
    <source>
        <dbReference type="Proteomes" id="UP000058446"/>
    </source>
</evidence>
<evidence type="ECO:0000256" key="15">
    <source>
        <dbReference type="ARBA" id="ARBA00032605"/>
    </source>
</evidence>
<evidence type="ECO:0000256" key="7">
    <source>
        <dbReference type="ARBA" id="ARBA00022475"/>
    </source>
</evidence>
<dbReference type="GO" id="GO:0009236">
    <property type="term" value="P:cobalamin biosynthetic process"/>
    <property type="evidence" value="ECO:0007669"/>
    <property type="project" value="UniProtKB-UniRule"/>
</dbReference>
<dbReference type="Pfam" id="PF02654">
    <property type="entry name" value="CobS"/>
    <property type="match status" value="1"/>
</dbReference>
<evidence type="ECO:0000256" key="2">
    <source>
        <dbReference type="ARBA" id="ARBA00004651"/>
    </source>
</evidence>
<evidence type="ECO:0000256" key="5">
    <source>
        <dbReference type="ARBA" id="ARBA00013200"/>
    </source>
</evidence>
<comment type="similarity">
    <text evidence="4 19">Belongs to the CobS family.</text>
</comment>
<keyword evidence="21" id="KW-1185">Reference proteome</keyword>
<organism evidence="20 21">
    <name type="scientific">Corynebacterium lactis RW2-5</name>
    <dbReference type="NCBI Taxonomy" id="1408189"/>
    <lineage>
        <taxon>Bacteria</taxon>
        <taxon>Bacillati</taxon>
        <taxon>Actinomycetota</taxon>
        <taxon>Actinomycetes</taxon>
        <taxon>Mycobacteriales</taxon>
        <taxon>Corynebacteriaceae</taxon>
        <taxon>Corynebacterium</taxon>
    </lineage>
</organism>
<evidence type="ECO:0000256" key="19">
    <source>
        <dbReference type="HAMAP-Rule" id="MF_00719"/>
    </source>
</evidence>
<evidence type="ECO:0000256" key="4">
    <source>
        <dbReference type="ARBA" id="ARBA00010561"/>
    </source>
</evidence>
<keyword evidence="7 19" id="KW-1003">Cell membrane</keyword>
<evidence type="ECO:0000256" key="9">
    <source>
        <dbReference type="ARBA" id="ARBA00022679"/>
    </source>
</evidence>
<evidence type="ECO:0000256" key="10">
    <source>
        <dbReference type="ARBA" id="ARBA00022692"/>
    </source>
</evidence>
<dbReference type="Proteomes" id="UP000058446">
    <property type="component" value="Chromosome"/>
</dbReference>
<comment type="cofactor">
    <cofactor evidence="1 19">
        <name>Mg(2+)</name>
        <dbReference type="ChEBI" id="CHEBI:18420"/>
    </cofactor>
</comment>
<evidence type="ECO:0000256" key="8">
    <source>
        <dbReference type="ARBA" id="ARBA00022573"/>
    </source>
</evidence>
<proteinExistence type="inferred from homology"/>
<evidence type="ECO:0000256" key="11">
    <source>
        <dbReference type="ARBA" id="ARBA00022842"/>
    </source>
</evidence>
<evidence type="ECO:0000313" key="20">
    <source>
        <dbReference type="EMBL" id="ALA67680.1"/>
    </source>
</evidence>
<comment type="catalytic activity">
    <reaction evidence="17 19">
        <text>alpha-ribazole + adenosylcob(III)inamide-GDP = adenosylcob(III)alamin + GMP + H(+)</text>
        <dbReference type="Rhea" id="RHEA:16049"/>
        <dbReference type="ChEBI" id="CHEBI:10329"/>
        <dbReference type="ChEBI" id="CHEBI:15378"/>
        <dbReference type="ChEBI" id="CHEBI:18408"/>
        <dbReference type="ChEBI" id="CHEBI:58115"/>
        <dbReference type="ChEBI" id="CHEBI:60487"/>
        <dbReference type="EC" id="2.7.8.26"/>
    </reaction>
</comment>
<feature type="transmembrane region" description="Helical" evidence="19">
    <location>
        <begin position="228"/>
        <end position="253"/>
    </location>
</feature>
<reference evidence="20 21" key="1">
    <citation type="submission" date="2013-10" db="EMBL/GenBank/DDBJ databases">
        <title>Complete genome sequence of Corynebacterium lactis DSM 45799(T), isolated from raw cow milk.</title>
        <authorList>
            <person name="Ruckert C."/>
            <person name="Albersmeier A."/>
            <person name="Lipski A."/>
            <person name="Kalinowski J."/>
        </authorList>
    </citation>
    <scope>NUCLEOTIDE SEQUENCE [LARGE SCALE GENOMIC DNA]</scope>
    <source>
        <strain evidence="20 21">RW2-5</strain>
    </source>
</reference>
<keyword evidence="9 19" id="KW-0808">Transferase</keyword>
<comment type="function">
    <text evidence="14 19">Joins adenosylcobinamide-GDP and alpha-ribazole to generate adenosylcobalamin (Ado-cobalamin). Also synthesizes adenosylcobalamin 5'-phosphate from adenosylcobinamide-GDP and alpha-ribazole 5'-phosphate.</text>
</comment>
<dbReference type="PATRIC" id="fig|1408189.4.peg.1618"/>
<dbReference type="OrthoDB" id="9794223at2"/>
<dbReference type="PANTHER" id="PTHR34148:SF1">
    <property type="entry name" value="ADENOSYLCOBINAMIDE-GDP RIBAZOLETRANSFERASE"/>
    <property type="match status" value="1"/>
</dbReference>
<comment type="subcellular location">
    <subcellularLocation>
        <location evidence="2 19">Cell membrane</location>
        <topology evidence="2 19">Multi-pass membrane protein</topology>
    </subcellularLocation>
</comment>
<feature type="transmembrane region" description="Helical" evidence="19">
    <location>
        <begin position="144"/>
        <end position="169"/>
    </location>
</feature>
<dbReference type="UniPathway" id="UPA00148">
    <property type="reaction ID" value="UER00238"/>
</dbReference>
<evidence type="ECO:0000256" key="1">
    <source>
        <dbReference type="ARBA" id="ARBA00001946"/>
    </source>
</evidence>
<keyword evidence="12 19" id="KW-1133">Transmembrane helix</keyword>
<dbReference type="GO" id="GO:0051073">
    <property type="term" value="F:adenosylcobinamide-GDP ribazoletransferase activity"/>
    <property type="evidence" value="ECO:0007669"/>
    <property type="project" value="UniProtKB-UniRule"/>
</dbReference>
<evidence type="ECO:0000256" key="6">
    <source>
        <dbReference type="ARBA" id="ARBA00015850"/>
    </source>
</evidence>
<comment type="pathway">
    <text evidence="3 19">Cofactor biosynthesis; adenosylcobalamin biosynthesis; adenosylcobalamin from cob(II)yrinate a,c-diamide: step 7/7.</text>
</comment>
<comment type="catalytic activity">
    <reaction evidence="18 19">
        <text>alpha-ribazole 5'-phosphate + adenosylcob(III)inamide-GDP = adenosylcob(III)alamin 5'-phosphate + GMP + H(+)</text>
        <dbReference type="Rhea" id="RHEA:23560"/>
        <dbReference type="ChEBI" id="CHEBI:15378"/>
        <dbReference type="ChEBI" id="CHEBI:57918"/>
        <dbReference type="ChEBI" id="CHEBI:58115"/>
        <dbReference type="ChEBI" id="CHEBI:60487"/>
        <dbReference type="ChEBI" id="CHEBI:60493"/>
        <dbReference type="EC" id="2.7.8.26"/>
    </reaction>
</comment>
<dbReference type="EMBL" id="CP006841">
    <property type="protein sequence ID" value="ALA67680.1"/>
    <property type="molecule type" value="Genomic_DNA"/>
</dbReference>
<evidence type="ECO:0000256" key="18">
    <source>
        <dbReference type="ARBA" id="ARBA00049504"/>
    </source>
</evidence>
<dbReference type="InterPro" id="IPR003805">
    <property type="entry name" value="CobS"/>
</dbReference>
<keyword evidence="11 19" id="KW-0460">Magnesium</keyword>
<keyword evidence="10 19" id="KW-0812">Transmembrane</keyword>
<evidence type="ECO:0000256" key="14">
    <source>
        <dbReference type="ARBA" id="ARBA00025228"/>
    </source>
</evidence>
<dbReference type="GO" id="GO:0008818">
    <property type="term" value="F:cobalamin 5'-phosphate synthase activity"/>
    <property type="evidence" value="ECO:0007669"/>
    <property type="project" value="UniProtKB-UniRule"/>
</dbReference>
<keyword evidence="8 19" id="KW-0169">Cobalamin biosynthesis</keyword>
<dbReference type="STRING" id="1408189.CLAC_08070"/>
<keyword evidence="13 19" id="KW-0472">Membrane</keyword>
<dbReference type="GO" id="GO:0005886">
    <property type="term" value="C:plasma membrane"/>
    <property type="evidence" value="ECO:0007669"/>
    <property type="project" value="UniProtKB-SubCell"/>
</dbReference>
<sequence>MSDKAGPSQEGQLEGNIAAHGNAVTEGITTALSWLTVIPLRGATVFDRITGRRAISALPIVGLVPTAAAVALTVAFMAAGQPADDSAGIELALLGALIVVATQLLTRGMHLDGLADIADALGSYAPPEKAREILRDPSTGPMGVGAIVLSQLVNAAAFALLSAIAIGYWRSEPTFGTISTGLACFAVPFVASRLAATTACWTRFPRQSDTGFGGLVAGSQPGWVIATWWLVLFFLAACSLGLAGLLASASSLIMTLVFTRHCSHRLGGIGGDVLGAVIESSTAVSSCALAIALQ</sequence>